<comment type="caution">
    <text evidence="2">The sequence shown here is derived from an EMBL/GenBank/DDBJ whole genome shotgun (WGS) entry which is preliminary data.</text>
</comment>
<evidence type="ECO:0000313" key="2">
    <source>
        <dbReference type="EMBL" id="MDQ0495889.1"/>
    </source>
</evidence>
<keyword evidence="3" id="KW-1185">Reference proteome</keyword>
<accession>A0ABU0L3M2</accession>
<organism evidence="2 3">
    <name type="scientific">Paenibacillus brasilensis</name>
    <dbReference type="NCBI Taxonomy" id="128574"/>
    <lineage>
        <taxon>Bacteria</taxon>
        <taxon>Bacillati</taxon>
        <taxon>Bacillota</taxon>
        <taxon>Bacilli</taxon>
        <taxon>Bacillales</taxon>
        <taxon>Paenibacillaceae</taxon>
        <taxon>Paenibacillus</taxon>
    </lineage>
</organism>
<dbReference type="EMBL" id="JAUSWA010000028">
    <property type="protein sequence ID" value="MDQ0495889.1"/>
    <property type="molecule type" value="Genomic_DNA"/>
</dbReference>
<feature type="region of interest" description="Disordered" evidence="1">
    <location>
        <begin position="1"/>
        <end position="32"/>
    </location>
</feature>
<proteinExistence type="predicted"/>
<protein>
    <submittedName>
        <fullName evidence="2">Uncharacterized protein</fullName>
    </submittedName>
</protein>
<evidence type="ECO:0000256" key="1">
    <source>
        <dbReference type="SAM" id="MobiDB-lite"/>
    </source>
</evidence>
<sequence>MKMTGESVQEAYSLEAPKEQDASTRLTDNLSGPCIVI</sequence>
<reference evidence="2 3" key="1">
    <citation type="submission" date="2023-07" db="EMBL/GenBank/DDBJ databases">
        <title>Genomic Encyclopedia of Type Strains, Phase IV (KMG-IV): sequencing the most valuable type-strain genomes for metagenomic binning, comparative biology and taxonomic classification.</title>
        <authorList>
            <person name="Goeker M."/>
        </authorList>
    </citation>
    <scope>NUCLEOTIDE SEQUENCE [LARGE SCALE GENOMIC DNA]</scope>
    <source>
        <strain evidence="2 3">DSM 14914</strain>
    </source>
</reference>
<evidence type="ECO:0000313" key="3">
    <source>
        <dbReference type="Proteomes" id="UP001242811"/>
    </source>
</evidence>
<gene>
    <name evidence="2" type="ORF">QOZ95_004072</name>
</gene>
<dbReference type="Proteomes" id="UP001242811">
    <property type="component" value="Unassembled WGS sequence"/>
</dbReference>
<name>A0ABU0L3M2_9BACL</name>